<sequence>MKSLLIRLSGHLSAEMGSDLYLNIKETSSEPSLFCLDFSELASIDEVGVEYLKKISNRAKATGSKVALSGISPEWKQILESHQMADTFSLFSDILEAKLALETHLSTENPANEMRDVSIEGEKRIGCPECGQTLRWQSKGDHSCPSCQAKFAVNYKGWISTYERLL</sequence>
<dbReference type="RefSeq" id="WP_135759924.1">
    <property type="nucleotide sequence ID" value="NZ_RQHW01000028.1"/>
</dbReference>
<dbReference type="Gene3D" id="3.30.750.24">
    <property type="entry name" value="STAS domain"/>
    <property type="match status" value="1"/>
</dbReference>
<keyword evidence="3" id="KW-1185">Reference proteome</keyword>
<evidence type="ECO:0000313" key="3">
    <source>
        <dbReference type="Proteomes" id="UP000298058"/>
    </source>
</evidence>
<dbReference type="InterPro" id="IPR036513">
    <property type="entry name" value="STAS_dom_sf"/>
</dbReference>
<dbReference type="InterPro" id="IPR002645">
    <property type="entry name" value="STAS_dom"/>
</dbReference>
<dbReference type="AlphaFoldDB" id="A0A4R9M4B6"/>
<feature type="domain" description="STAS" evidence="1">
    <location>
        <begin position="1"/>
        <end position="101"/>
    </location>
</feature>
<organism evidence="2 3">
    <name type="scientific">Leptospira idonii</name>
    <dbReference type="NCBI Taxonomy" id="1193500"/>
    <lineage>
        <taxon>Bacteria</taxon>
        <taxon>Pseudomonadati</taxon>
        <taxon>Spirochaetota</taxon>
        <taxon>Spirochaetia</taxon>
        <taxon>Leptospirales</taxon>
        <taxon>Leptospiraceae</taxon>
        <taxon>Leptospira</taxon>
    </lineage>
</organism>
<accession>A0A4R9M4B6</accession>
<dbReference type="PROSITE" id="PS50801">
    <property type="entry name" value="STAS"/>
    <property type="match status" value="1"/>
</dbReference>
<dbReference type="Proteomes" id="UP000298058">
    <property type="component" value="Unassembled WGS sequence"/>
</dbReference>
<dbReference type="SUPFAM" id="SSF52091">
    <property type="entry name" value="SpoIIaa-like"/>
    <property type="match status" value="1"/>
</dbReference>
<evidence type="ECO:0000259" key="1">
    <source>
        <dbReference type="PROSITE" id="PS50801"/>
    </source>
</evidence>
<dbReference type="Pfam" id="PF01740">
    <property type="entry name" value="STAS"/>
    <property type="match status" value="1"/>
</dbReference>
<name>A0A4R9M4B6_9LEPT</name>
<proteinExistence type="predicted"/>
<reference evidence="2" key="1">
    <citation type="journal article" date="2019" name="PLoS Negl. Trop. Dis.">
        <title>Revisiting the worldwide diversity of Leptospira species in the environment.</title>
        <authorList>
            <person name="Vincent A.T."/>
            <person name="Schiettekatte O."/>
            <person name="Bourhy P."/>
            <person name="Veyrier F.J."/>
            <person name="Picardeau M."/>
        </authorList>
    </citation>
    <scope>NUCLEOTIDE SEQUENCE [LARGE SCALE GENOMIC DNA]</scope>
    <source>
        <strain evidence="2">201300427</strain>
    </source>
</reference>
<dbReference type="EMBL" id="RQHW01000028">
    <property type="protein sequence ID" value="TGN19608.1"/>
    <property type="molecule type" value="Genomic_DNA"/>
</dbReference>
<protein>
    <submittedName>
        <fullName evidence="2">STAS domain-containing protein</fullName>
    </submittedName>
</protein>
<evidence type="ECO:0000313" key="2">
    <source>
        <dbReference type="EMBL" id="TGN19608.1"/>
    </source>
</evidence>
<comment type="caution">
    <text evidence="2">The sequence shown here is derived from an EMBL/GenBank/DDBJ whole genome shotgun (WGS) entry which is preliminary data.</text>
</comment>
<gene>
    <name evidence="2" type="ORF">EHS15_07410</name>
</gene>
<dbReference type="OrthoDB" id="342945at2"/>